<protein>
    <submittedName>
        <fullName evidence="2">Trehalose-6-phosphate synthase</fullName>
    </submittedName>
</protein>
<accession>A0ABZ1E4S7</accession>
<keyword evidence="3" id="KW-1185">Reference proteome</keyword>
<dbReference type="Gene3D" id="3.40.50.2000">
    <property type="entry name" value="Glycogen Phosphorylase B"/>
    <property type="match status" value="2"/>
</dbReference>
<sequence>MAGRLIVISNRIPTGDPSGGLVVALHDALLARGGVWVGADPDPSEEGRECLHELGDIPYRKRAFRLSKTERQNYYSGFANSVLWPICHRRTDLIEIKSEYRADYLAVNLRLARLIAQDLAPQDVVWVHDYHFLPLAMMLRSLGVTNRIGFFLHIPFPNITDLAILPRPEDFARWLASYNLLGLQTRGDVARALEMFRADPRAEFLRDGTVKFDEHIVTVASFPIGIDCDQIEATARRADPGPFGAANPRELIIGADRLDYTKGLPHKFEAFGRLLQGRVDRDARPTLLQIASPSRADVAAYRQITNDLQAISGRINGQYSELDWQPLRFVHRSVARDRLIGLMRRAEVGLVTPLADGMNLVAKEFVAAQAPDNPGVLVLSRFAGAAEDMKGALLINPHDLDETAGAIDYALAMPLDERRKRHADCLAVVRDSRISVWTDRYLARLASCVPTLALSRHQAASA</sequence>
<dbReference type="Proteomes" id="UP001623290">
    <property type="component" value="Plasmid unnamed2"/>
</dbReference>
<dbReference type="SUPFAM" id="SSF53756">
    <property type="entry name" value="UDP-Glycosyltransferase/glycogen phosphorylase"/>
    <property type="match status" value="1"/>
</dbReference>
<dbReference type="RefSeq" id="WP_330629455.1">
    <property type="nucleotide sequence ID" value="NZ_CP135445.1"/>
</dbReference>
<dbReference type="EMBL" id="CP135445">
    <property type="protein sequence ID" value="WRY35713.1"/>
    <property type="molecule type" value="Genomic_DNA"/>
</dbReference>
<evidence type="ECO:0000313" key="2">
    <source>
        <dbReference type="EMBL" id="WRY35713.1"/>
    </source>
</evidence>
<dbReference type="PANTHER" id="PTHR10788">
    <property type="entry name" value="TREHALOSE-6-PHOSPHATE SYNTHASE"/>
    <property type="match status" value="1"/>
</dbReference>
<name>A0ABZ1E4S7_9RHOB</name>
<reference evidence="2 3" key="1">
    <citation type="submission" date="2023-09" db="EMBL/GenBank/DDBJ databases">
        <title>Thioclava shenzhenensis sp. nov., a multidrug resistant bacteria-antagonizing species isolated from coastal seawater.</title>
        <authorList>
            <person name="Long M."/>
        </authorList>
    </citation>
    <scope>NUCLEOTIDE SEQUENCE [LARGE SCALE GENOMIC DNA]</scope>
    <source>
        <strain evidence="2 3">FTW29</strain>
        <plasmid evidence="2 3">unnamed2</plasmid>
    </source>
</reference>
<comment type="similarity">
    <text evidence="1">Belongs to the glycosyltransferase 20 family.</text>
</comment>
<organism evidence="2 3">
    <name type="scientific">Thioclava litoralis</name>
    <dbReference type="NCBI Taxonomy" id="3076557"/>
    <lineage>
        <taxon>Bacteria</taxon>
        <taxon>Pseudomonadati</taxon>
        <taxon>Pseudomonadota</taxon>
        <taxon>Alphaproteobacteria</taxon>
        <taxon>Rhodobacterales</taxon>
        <taxon>Paracoccaceae</taxon>
        <taxon>Thioclava</taxon>
    </lineage>
</organism>
<dbReference type="InterPro" id="IPR001830">
    <property type="entry name" value="Glyco_trans_20"/>
</dbReference>
<geneLocation type="plasmid" evidence="2 3">
    <name>unnamed2</name>
</geneLocation>
<dbReference type="CDD" id="cd03788">
    <property type="entry name" value="GT20_TPS"/>
    <property type="match status" value="1"/>
</dbReference>
<keyword evidence="2" id="KW-0614">Plasmid</keyword>
<evidence type="ECO:0000313" key="3">
    <source>
        <dbReference type="Proteomes" id="UP001623290"/>
    </source>
</evidence>
<gene>
    <name evidence="2" type="ORF">RPE78_15885</name>
</gene>
<dbReference type="PANTHER" id="PTHR10788:SF106">
    <property type="entry name" value="BCDNA.GH08860"/>
    <property type="match status" value="1"/>
</dbReference>
<dbReference type="Pfam" id="PF00982">
    <property type="entry name" value="Glyco_transf_20"/>
    <property type="match status" value="1"/>
</dbReference>
<proteinExistence type="inferred from homology"/>
<evidence type="ECO:0000256" key="1">
    <source>
        <dbReference type="ARBA" id="ARBA00008799"/>
    </source>
</evidence>